<dbReference type="PANTHER" id="PTHR43011">
    <property type="entry name" value="IRON-SULFUR CLUSTER ASSEMBLY 2 HOMOLOG, MITOCHONDRIAL"/>
    <property type="match status" value="1"/>
</dbReference>
<comment type="caution">
    <text evidence="2">The sequence shown here is derived from an EMBL/GenBank/DDBJ whole genome shotgun (WGS) entry which is preliminary data.</text>
</comment>
<dbReference type="InterPro" id="IPR017870">
    <property type="entry name" value="FeS_cluster_insertion_CS"/>
</dbReference>
<dbReference type="Proteomes" id="UP001597343">
    <property type="component" value="Unassembled WGS sequence"/>
</dbReference>
<reference evidence="3" key="1">
    <citation type="journal article" date="2019" name="Int. J. Syst. Evol. Microbiol.">
        <title>The Global Catalogue of Microorganisms (GCM) 10K type strain sequencing project: providing services to taxonomists for standard genome sequencing and annotation.</title>
        <authorList>
            <consortium name="The Broad Institute Genomics Platform"/>
            <consortium name="The Broad Institute Genome Sequencing Center for Infectious Disease"/>
            <person name="Wu L."/>
            <person name="Ma J."/>
        </authorList>
    </citation>
    <scope>NUCLEOTIDE SEQUENCE [LARGE SCALE GENOMIC DNA]</scope>
    <source>
        <strain evidence="3">CGMCC 1.13574</strain>
    </source>
</reference>
<accession>A0ABW4ZZ63</accession>
<protein>
    <submittedName>
        <fullName evidence="2">Iron-sulfur cluster insertion protein ErpA</fullName>
    </submittedName>
</protein>
<dbReference type="PANTHER" id="PTHR43011:SF1">
    <property type="entry name" value="IRON-SULFUR CLUSTER ASSEMBLY 2 HOMOLOG, MITOCHONDRIAL"/>
    <property type="match status" value="1"/>
</dbReference>
<dbReference type="Gene3D" id="2.60.300.12">
    <property type="entry name" value="HesB-like domain"/>
    <property type="match status" value="1"/>
</dbReference>
<dbReference type="RefSeq" id="WP_386047631.1">
    <property type="nucleotide sequence ID" value="NZ_JBHUIO010000008.1"/>
</dbReference>
<dbReference type="NCBIfam" id="NF010147">
    <property type="entry name" value="PRK13623.1"/>
    <property type="match status" value="1"/>
</dbReference>
<dbReference type="InterPro" id="IPR000361">
    <property type="entry name" value="ATAP_core_dom"/>
</dbReference>
<dbReference type="PROSITE" id="PS01152">
    <property type="entry name" value="HESB"/>
    <property type="match status" value="1"/>
</dbReference>
<dbReference type="InterPro" id="IPR016092">
    <property type="entry name" value="ATAP"/>
</dbReference>
<dbReference type="SUPFAM" id="SSF89360">
    <property type="entry name" value="HesB-like domain"/>
    <property type="match status" value="1"/>
</dbReference>
<sequence length="125" mass="13085">MLVEEVSHMVTLTETAAEKVSALLAQKDNPNLALRIFIKSGGCSGFSYGMALDERKDNDAEYELSGVKVVVDEMSGQYLDGAVVDYVDSLMGAGFKIENPNATSTCGCGSSFRTAGDGGKPGSCS</sequence>
<evidence type="ECO:0000259" key="1">
    <source>
        <dbReference type="Pfam" id="PF01521"/>
    </source>
</evidence>
<organism evidence="2 3">
    <name type="scientific">Tumebacillus lipolyticus</name>
    <dbReference type="NCBI Taxonomy" id="1280370"/>
    <lineage>
        <taxon>Bacteria</taxon>
        <taxon>Bacillati</taxon>
        <taxon>Bacillota</taxon>
        <taxon>Bacilli</taxon>
        <taxon>Bacillales</taxon>
        <taxon>Alicyclobacillaceae</taxon>
        <taxon>Tumebacillus</taxon>
    </lineage>
</organism>
<dbReference type="EMBL" id="JBHUIO010000008">
    <property type="protein sequence ID" value="MFD2170844.1"/>
    <property type="molecule type" value="Genomic_DNA"/>
</dbReference>
<feature type="domain" description="Core" evidence="1">
    <location>
        <begin position="10"/>
        <end position="109"/>
    </location>
</feature>
<evidence type="ECO:0000313" key="2">
    <source>
        <dbReference type="EMBL" id="MFD2170844.1"/>
    </source>
</evidence>
<proteinExistence type="predicted"/>
<name>A0ABW4ZZ63_9BACL</name>
<evidence type="ECO:0000313" key="3">
    <source>
        <dbReference type="Proteomes" id="UP001597343"/>
    </source>
</evidence>
<dbReference type="InterPro" id="IPR035903">
    <property type="entry name" value="HesB-like_dom_sf"/>
</dbReference>
<keyword evidence="3" id="KW-1185">Reference proteome</keyword>
<dbReference type="Pfam" id="PF01521">
    <property type="entry name" value="Fe-S_biosyn"/>
    <property type="match status" value="1"/>
</dbReference>
<dbReference type="NCBIfam" id="TIGR00049">
    <property type="entry name" value="iron-sulfur cluster assembly accessory protein"/>
    <property type="match status" value="1"/>
</dbReference>
<gene>
    <name evidence="2" type="primary">erpA</name>
    <name evidence="2" type="ORF">ACFSOY_12710</name>
</gene>